<dbReference type="InterPro" id="IPR011010">
    <property type="entry name" value="DNA_brk_join_enz"/>
</dbReference>
<comment type="similarity">
    <text evidence="1">Belongs to the 'phage' integrase family.</text>
</comment>
<evidence type="ECO:0000256" key="2">
    <source>
        <dbReference type="ARBA" id="ARBA00022908"/>
    </source>
</evidence>
<keyword evidence="4" id="KW-0233">DNA recombination</keyword>
<dbReference type="Gene3D" id="1.10.150.130">
    <property type="match status" value="1"/>
</dbReference>
<evidence type="ECO:0000256" key="1">
    <source>
        <dbReference type="ARBA" id="ARBA00008857"/>
    </source>
</evidence>
<organism evidence="8 9">
    <name type="scientific">Atlantibacter subterraneus</name>
    <dbReference type="NCBI Taxonomy" id="255519"/>
    <lineage>
        <taxon>Bacteria</taxon>
        <taxon>Pseudomonadati</taxon>
        <taxon>Pseudomonadota</taxon>
        <taxon>Gammaproteobacteria</taxon>
        <taxon>Enterobacterales</taxon>
        <taxon>Enterobacteriaceae</taxon>
        <taxon>Atlantibacter</taxon>
    </lineage>
</organism>
<evidence type="ECO:0000259" key="6">
    <source>
        <dbReference type="PROSITE" id="PS51898"/>
    </source>
</evidence>
<dbReference type="EMBL" id="RHXB01000009">
    <property type="protein sequence ID" value="RSE24801.1"/>
    <property type="molecule type" value="Genomic_DNA"/>
</dbReference>
<evidence type="ECO:0000313" key="9">
    <source>
        <dbReference type="Proteomes" id="UP000275331"/>
    </source>
</evidence>
<dbReference type="GO" id="GO:0006310">
    <property type="term" value="P:DNA recombination"/>
    <property type="evidence" value="ECO:0007669"/>
    <property type="project" value="UniProtKB-KW"/>
</dbReference>
<dbReference type="GO" id="GO:0003677">
    <property type="term" value="F:DNA binding"/>
    <property type="evidence" value="ECO:0007669"/>
    <property type="project" value="UniProtKB-UniRule"/>
</dbReference>
<dbReference type="Proteomes" id="UP000275331">
    <property type="component" value="Unassembled WGS sequence"/>
</dbReference>
<protein>
    <submittedName>
        <fullName evidence="8">DUF4102 domain-containing protein</fullName>
    </submittedName>
</protein>
<comment type="caution">
    <text evidence="8">The sequence shown here is derived from an EMBL/GenBank/DDBJ whole genome shotgun (WGS) entry which is preliminary data.</text>
</comment>
<reference evidence="8 9" key="1">
    <citation type="submission" date="2018-10" db="EMBL/GenBank/DDBJ databases">
        <title>Transmission dynamics of multidrug resistant bacteria on intensive care unit surfaces.</title>
        <authorList>
            <person name="D'Souza A.W."/>
            <person name="Potter R.F."/>
            <person name="Wallace M."/>
            <person name="Shupe A."/>
            <person name="Patel S."/>
            <person name="Sun S."/>
            <person name="Gul D."/>
            <person name="Kwon J.H."/>
            <person name="Andleeb S."/>
            <person name="Burnham C.-A.D."/>
            <person name="Dantas G."/>
        </authorList>
    </citation>
    <scope>NUCLEOTIDE SEQUENCE [LARGE SCALE GENOMIC DNA]</scope>
    <source>
        <strain evidence="8 9">AS_373</strain>
    </source>
</reference>
<dbReference type="CDD" id="cd00801">
    <property type="entry name" value="INT_P4_C"/>
    <property type="match status" value="1"/>
</dbReference>
<dbReference type="InterPro" id="IPR010998">
    <property type="entry name" value="Integrase_recombinase_N"/>
</dbReference>
<dbReference type="InterPro" id="IPR013762">
    <property type="entry name" value="Integrase-like_cat_sf"/>
</dbReference>
<dbReference type="GO" id="GO:0015074">
    <property type="term" value="P:DNA integration"/>
    <property type="evidence" value="ECO:0007669"/>
    <property type="project" value="UniProtKB-KW"/>
</dbReference>
<dbReference type="PROSITE" id="PS51898">
    <property type="entry name" value="TYR_RECOMBINASE"/>
    <property type="match status" value="1"/>
</dbReference>
<evidence type="ECO:0000256" key="3">
    <source>
        <dbReference type="ARBA" id="ARBA00023125"/>
    </source>
</evidence>
<dbReference type="OrthoDB" id="9795573at2"/>
<dbReference type="InterPro" id="IPR002104">
    <property type="entry name" value="Integrase_catalytic"/>
</dbReference>
<dbReference type="PANTHER" id="PTHR30629">
    <property type="entry name" value="PROPHAGE INTEGRASE"/>
    <property type="match status" value="1"/>
</dbReference>
<dbReference type="PANTHER" id="PTHR30629:SF2">
    <property type="entry name" value="PROPHAGE INTEGRASE INTS-RELATED"/>
    <property type="match status" value="1"/>
</dbReference>
<name>A0A3R9G834_9ENTR</name>
<dbReference type="PROSITE" id="PS51900">
    <property type="entry name" value="CB"/>
    <property type="match status" value="1"/>
</dbReference>
<dbReference type="AlphaFoldDB" id="A0A3R9G834"/>
<proteinExistence type="inferred from homology"/>
<dbReference type="InterPro" id="IPR053876">
    <property type="entry name" value="Phage_int_M"/>
</dbReference>
<dbReference type="SUPFAM" id="SSF56349">
    <property type="entry name" value="DNA breaking-rejoining enzymes"/>
    <property type="match status" value="1"/>
</dbReference>
<sequence length="396" mass="44889">MMLNARKVEAAKGQEKSYKLADGGGLYLQVEPNGSRYWRMKYRFGGKEKRLSFGVYPTVSLADARQKREEAKKLLAAGDDPGEVKKAKKLALTASTEILNPFREVALEWHKMKSPKWSEGYASDILEAFDKDIFPHIGHRPIADIQPLELLEVLRMIEARGAMEKAKKVRQRCGEVFRYAIVTGRAVYNPAPDLASAMQGHEAVHYPFLKASELPDFFTALNAYTGSPIVLLGAHLLILTGLRTGELRAAEWREVDFDNAVWEIPKERMKMRRAHIVPLPKQALAVLSKLNEITGSCPLMFPGRNDLRKCMSEASINQVFKRIGYNGRVTGHGFRHTMSTILHEKGFNSAWIETQLAHLDKNSIRGIYNHAQYLDGRREMMQWYADFLERITEGGL</sequence>
<dbReference type="Gene3D" id="1.10.443.10">
    <property type="entry name" value="Intergrase catalytic core"/>
    <property type="match status" value="1"/>
</dbReference>
<dbReference type="InterPro" id="IPR038488">
    <property type="entry name" value="Integrase_DNA-bd_sf"/>
</dbReference>
<dbReference type="InterPro" id="IPR044068">
    <property type="entry name" value="CB"/>
</dbReference>
<dbReference type="InterPro" id="IPR025166">
    <property type="entry name" value="Integrase_DNA_bind_dom"/>
</dbReference>
<dbReference type="RefSeq" id="WP_125295111.1">
    <property type="nucleotide sequence ID" value="NZ_RHWZ01000015.1"/>
</dbReference>
<dbReference type="Pfam" id="PF22022">
    <property type="entry name" value="Phage_int_M"/>
    <property type="match status" value="1"/>
</dbReference>
<evidence type="ECO:0000256" key="5">
    <source>
        <dbReference type="PROSITE-ProRule" id="PRU01248"/>
    </source>
</evidence>
<dbReference type="Pfam" id="PF13356">
    <property type="entry name" value="Arm-DNA-bind_3"/>
    <property type="match status" value="1"/>
</dbReference>
<dbReference type="Pfam" id="PF00589">
    <property type="entry name" value="Phage_integrase"/>
    <property type="match status" value="1"/>
</dbReference>
<evidence type="ECO:0000259" key="7">
    <source>
        <dbReference type="PROSITE" id="PS51900"/>
    </source>
</evidence>
<dbReference type="InterPro" id="IPR050808">
    <property type="entry name" value="Phage_Integrase"/>
</dbReference>
<evidence type="ECO:0000256" key="4">
    <source>
        <dbReference type="ARBA" id="ARBA00023172"/>
    </source>
</evidence>
<dbReference type="Gene3D" id="3.30.160.390">
    <property type="entry name" value="Integrase, DNA-binding domain"/>
    <property type="match status" value="1"/>
</dbReference>
<feature type="domain" description="Core-binding (CB)" evidence="7">
    <location>
        <begin position="100"/>
        <end position="181"/>
    </location>
</feature>
<accession>A0A3R9G834</accession>
<gene>
    <name evidence="8" type="ORF">EGT71_14100</name>
</gene>
<evidence type="ECO:0000313" key="8">
    <source>
        <dbReference type="EMBL" id="RSE24801.1"/>
    </source>
</evidence>
<keyword evidence="2" id="KW-0229">DNA integration</keyword>
<feature type="domain" description="Tyr recombinase" evidence="6">
    <location>
        <begin position="204"/>
        <end position="381"/>
    </location>
</feature>
<keyword evidence="3 5" id="KW-0238">DNA-binding</keyword>